<proteinExistence type="predicted"/>
<gene>
    <name evidence="1" type="ORF">NDU88_001633</name>
</gene>
<evidence type="ECO:0000313" key="2">
    <source>
        <dbReference type="Proteomes" id="UP001066276"/>
    </source>
</evidence>
<evidence type="ECO:0000313" key="1">
    <source>
        <dbReference type="EMBL" id="KAJ1113387.1"/>
    </source>
</evidence>
<comment type="caution">
    <text evidence="1">The sequence shown here is derived from an EMBL/GenBank/DDBJ whole genome shotgun (WGS) entry which is preliminary data.</text>
</comment>
<sequence length="208" mass="23822">MGVRKTLLREVESAEDFLHRLEKRVFRDPRLWDELRATREMVAENTEKLRCFDYKCYMAMAHAERDKPGALLAWVANPARQGSLITKLAPGGIRLYSINRMILIATFLSTTPLCTLALREERERNWGPSLILSHAQTLARRRGRCWGEITTLDISEAIRGLARGKTPGTDGLPAVFYATYERELTPKLVRLFSAARAAEYLPQFTRRL</sequence>
<dbReference type="AlphaFoldDB" id="A0AAV7NFQ3"/>
<protein>
    <submittedName>
        <fullName evidence="1">Uncharacterized protein</fullName>
    </submittedName>
</protein>
<dbReference type="Proteomes" id="UP001066276">
    <property type="component" value="Chromosome 8"/>
</dbReference>
<keyword evidence="2" id="KW-1185">Reference proteome</keyword>
<dbReference type="EMBL" id="JANPWB010000012">
    <property type="protein sequence ID" value="KAJ1113387.1"/>
    <property type="molecule type" value="Genomic_DNA"/>
</dbReference>
<reference evidence="1" key="1">
    <citation type="journal article" date="2022" name="bioRxiv">
        <title>Sequencing and chromosome-scale assembly of the giantPleurodeles waltlgenome.</title>
        <authorList>
            <person name="Brown T."/>
            <person name="Elewa A."/>
            <person name="Iarovenko S."/>
            <person name="Subramanian E."/>
            <person name="Araus A.J."/>
            <person name="Petzold A."/>
            <person name="Susuki M."/>
            <person name="Suzuki K.-i.T."/>
            <person name="Hayashi T."/>
            <person name="Toyoda A."/>
            <person name="Oliveira C."/>
            <person name="Osipova E."/>
            <person name="Leigh N.D."/>
            <person name="Simon A."/>
            <person name="Yun M.H."/>
        </authorList>
    </citation>
    <scope>NUCLEOTIDE SEQUENCE</scope>
    <source>
        <strain evidence="1">20211129_DDA</strain>
        <tissue evidence="1">Liver</tissue>
    </source>
</reference>
<organism evidence="1 2">
    <name type="scientific">Pleurodeles waltl</name>
    <name type="common">Iberian ribbed newt</name>
    <dbReference type="NCBI Taxonomy" id="8319"/>
    <lineage>
        <taxon>Eukaryota</taxon>
        <taxon>Metazoa</taxon>
        <taxon>Chordata</taxon>
        <taxon>Craniata</taxon>
        <taxon>Vertebrata</taxon>
        <taxon>Euteleostomi</taxon>
        <taxon>Amphibia</taxon>
        <taxon>Batrachia</taxon>
        <taxon>Caudata</taxon>
        <taxon>Salamandroidea</taxon>
        <taxon>Salamandridae</taxon>
        <taxon>Pleurodelinae</taxon>
        <taxon>Pleurodeles</taxon>
    </lineage>
</organism>
<accession>A0AAV7NFQ3</accession>
<name>A0AAV7NFQ3_PLEWA</name>